<dbReference type="Proteomes" id="UP000229296">
    <property type="component" value="Segment"/>
</dbReference>
<accession>A0A291I9K4</accession>
<evidence type="ECO:0000313" key="2">
    <source>
        <dbReference type="EMBL" id="ATG86376.1"/>
    </source>
</evidence>
<dbReference type="EMBL" id="MF787246">
    <property type="protein sequence ID" value="ATG86376.1"/>
    <property type="molecule type" value="Genomic_DNA"/>
</dbReference>
<name>A0A291I9K4_9CAUD</name>
<keyword evidence="1" id="KW-0175">Coiled coil</keyword>
<evidence type="ECO:0000313" key="3">
    <source>
        <dbReference type="Proteomes" id="UP000229296"/>
    </source>
</evidence>
<keyword evidence="3" id="KW-1185">Reference proteome</keyword>
<gene>
    <name evidence="2" type="ORF">LpeD_104</name>
</gene>
<protein>
    <submittedName>
        <fullName evidence="2">Tellurite resistance protein</fullName>
    </submittedName>
</protein>
<feature type="coiled-coil region" evidence="1">
    <location>
        <begin position="165"/>
        <end position="209"/>
    </location>
</feature>
<organism evidence="2 3">
    <name type="scientific">Lactobacillus phage LpeD</name>
    <dbReference type="NCBI Taxonomy" id="2041210"/>
    <lineage>
        <taxon>Viruses</taxon>
        <taxon>Duplodnaviria</taxon>
        <taxon>Heunggongvirae</taxon>
        <taxon>Uroviricota</taxon>
        <taxon>Caudoviricetes</taxon>
        <taxon>Herelleviridae</taxon>
        <taxon>Elpedvirus</taxon>
        <taxon>Elpedvirus LpeD</taxon>
    </lineage>
</organism>
<dbReference type="PANTHER" id="PTHR38432">
    <property type="entry name" value="TELA-LIKE PROTEIN SAOUHSC_01408"/>
    <property type="match status" value="1"/>
</dbReference>
<evidence type="ECO:0000256" key="1">
    <source>
        <dbReference type="SAM" id="Coils"/>
    </source>
</evidence>
<dbReference type="InterPro" id="IPR008863">
    <property type="entry name" value="Toxic_anion-R_TelA"/>
</dbReference>
<dbReference type="Pfam" id="PF05816">
    <property type="entry name" value="TelA"/>
    <property type="match status" value="1"/>
</dbReference>
<proteinExistence type="predicted"/>
<dbReference type="PANTHER" id="PTHR38432:SF1">
    <property type="entry name" value="TELA-LIKE PROTEIN SAOUHSC_01408"/>
    <property type="match status" value="1"/>
</dbReference>
<reference evidence="2 3" key="1">
    <citation type="submission" date="2017-08" db="EMBL/GenBank/DDBJ databases">
        <title>Isolation and Characterization of phages of Lactobacillus pentosus and plantarum.</title>
        <authorList>
            <person name="Qi R."/>
            <person name="Yu M."/>
            <person name="Qiao X."/>
            <person name="Li Y."/>
        </authorList>
    </citation>
    <scope>NUCLEOTIDE SEQUENCE [LARGE SCALE GENOMIC DNA]</scope>
</reference>
<sequence>MNTDKNNDLLVGTATASSEVLANNDKYALDLTNKGIAEFGNKIQSEVGDLTNEITSTVKNKNAGEAGDTILGLMKILRDNDPSKIKSASKGNWLMNLFNKGKEQVYDLQVKNETASQSIDKAKGDIINYQQQLASNNNLIDKLYEKNKQQFRDLNNLVVVGNDNIEKLDIQINELQSQKDRSTEDDLKLRELEQMKTRLSRKVNNLLASRQLALQRAPKLQMIQENNDNTIEQLQSSVNFAIPVWKQQVADAILVEQQRQGMAIQKFVTEQTNAMITRGAEDMKKATLEASSQNEQSFISAESLKQATETLKDTLIQVRKLQQQGDEFRKQESQNLLNSGNEMRQVALELMQDSKEDPLKIEGSSDEQ</sequence>